<comment type="similarity">
    <text evidence="1">Belongs to the iron/ascorbate-dependent oxidoreductase family.</text>
</comment>
<evidence type="ECO:0000313" key="3">
    <source>
        <dbReference type="EMBL" id="MDA3615383.1"/>
    </source>
</evidence>
<feature type="domain" description="Fe2OG dioxygenase" evidence="2">
    <location>
        <begin position="108"/>
        <end position="235"/>
    </location>
</feature>
<dbReference type="InterPro" id="IPR005123">
    <property type="entry name" value="Oxoglu/Fe-dep_dioxygenase_dom"/>
</dbReference>
<evidence type="ECO:0000313" key="4">
    <source>
        <dbReference type="Proteomes" id="UP001210231"/>
    </source>
</evidence>
<dbReference type="EMBL" id="JAQGEF010000012">
    <property type="protein sequence ID" value="MDA3615383.1"/>
    <property type="molecule type" value="Genomic_DNA"/>
</dbReference>
<dbReference type="RefSeq" id="WP_407031709.1">
    <property type="nucleotide sequence ID" value="NZ_JAQGEF010000012.1"/>
</dbReference>
<evidence type="ECO:0000256" key="1">
    <source>
        <dbReference type="RuleBase" id="RU003682"/>
    </source>
</evidence>
<keyword evidence="1" id="KW-0560">Oxidoreductase</keyword>
<keyword evidence="4" id="KW-1185">Reference proteome</keyword>
<dbReference type="SUPFAM" id="SSF51197">
    <property type="entry name" value="Clavaminate synthase-like"/>
    <property type="match status" value="1"/>
</dbReference>
<name>A0ABT4UKS0_9BACT</name>
<dbReference type="PROSITE" id="PS51471">
    <property type="entry name" value="FE2OG_OXY"/>
    <property type="match status" value="1"/>
</dbReference>
<comment type="caution">
    <text evidence="3">The sequence shown here is derived from an EMBL/GenBank/DDBJ whole genome shotgun (WGS) entry which is preliminary data.</text>
</comment>
<proteinExistence type="inferred from homology"/>
<dbReference type="Gene3D" id="2.60.120.620">
    <property type="entry name" value="q2cbj1_9rhob like domain"/>
    <property type="match status" value="1"/>
</dbReference>
<reference evidence="3 4" key="1">
    <citation type="submission" date="2022-12" db="EMBL/GenBank/DDBJ databases">
        <title>Chitinophagaceae gen. sp. nov., a new member of the family Chitinophagaceae, isolated from soil in a chemical factory.</title>
        <authorList>
            <person name="Ke Z."/>
        </authorList>
    </citation>
    <scope>NUCLEOTIDE SEQUENCE [LARGE SCALE GENOMIC DNA]</scope>
    <source>
        <strain evidence="3 4">LY-5</strain>
    </source>
</reference>
<keyword evidence="1" id="KW-0479">Metal-binding</keyword>
<organism evidence="3 4">
    <name type="scientific">Polluticaenibacter yanchengensis</name>
    <dbReference type="NCBI Taxonomy" id="3014562"/>
    <lineage>
        <taxon>Bacteria</taxon>
        <taxon>Pseudomonadati</taxon>
        <taxon>Bacteroidota</taxon>
        <taxon>Chitinophagia</taxon>
        <taxon>Chitinophagales</taxon>
        <taxon>Chitinophagaceae</taxon>
        <taxon>Polluticaenibacter</taxon>
    </lineage>
</organism>
<gene>
    <name evidence="3" type="ORF">O3P16_11230</name>
</gene>
<dbReference type="Pfam" id="PF09859">
    <property type="entry name" value="Oxygenase-NA"/>
    <property type="match status" value="1"/>
</dbReference>
<evidence type="ECO:0000259" key="2">
    <source>
        <dbReference type="PROSITE" id="PS51471"/>
    </source>
</evidence>
<keyword evidence="1" id="KW-0408">Iron</keyword>
<sequence length="237" mass="27120">MQNVIPNIENADWNNIAKSMHDKGYAILPNLLTSEECNALKDLYDAPATYRKTVIMERYRFGSGEYKYFNYPLPDIIQQIRTNIYPKLIPIANTWFKALHIDKQFPLQHHQLLAQCHEYGQQKATVLILKYNAGGFNTLHQDLYGDIYFPIQIALMLTEPEKDFTGGELVFTQQVPRAQSKATVINPRKGDAVIFTTNFKPEKGTKGYYRVNMKHGVSEVKSGQRYALGIIFHDAAS</sequence>
<accession>A0ABT4UKS0</accession>
<dbReference type="InterPro" id="IPR018655">
    <property type="entry name" value="DUF2086"/>
</dbReference>
<protein>
    <submittedName>
        <fullName evidence="3">2OG-Fe(II) oxygenase</fullName>
    </submittedName>
</protein>
<dbReference type="Proteomes" id="UP001210231">
    <property type="component" value="Unassembled WGS sequence"/>
</dbReference>